<keyword evidence="3" id="KW-1185">Reference proteome</keyword>
<feature type="transmembrane region" description="Helical" evidence="1">
    <location>
        <begin position="36"/>
        <end position="55"/>
    </location>
</feature>
<dbReference type="Proteomes" id="UP000046155">
    <property type="component" value="Unassembled WGS sequence"/>
</dbReference>
<evidence type="ECO:0000313" key="2">
    <source>
        <dbReference type="EMBL" id="CEO88949.1"/>
    </source>
</evidence>
<keyword evidence="1" id="KW-0472">Membrane</keyword>
<keyword evidence="1" id="KW-0812">Transmembrane</keyword>
<dbReference type="AlphaFoldDB" id="A0A0B7MEE7"/>
<accession>A0A0B7MEE7</accession>
<name>A0A0B7MEE7_9FIRM</name>
<sequence>MKKPCLIIQLLLLLTFAILLVTNILGYVNYDDVRYSIYAIVVLSVFNLIIIIRAEDDKQISQTAKRNIVIATVVFGVFLTVIVLIQLI</sequence>
<feature type="transmembrane region" description="Helical" evidence="1">
    <location>
        <begin position="67"/>
        <end position="87"/>
    </location>
</feature>
<dbReference type="EMBL" id="CDRZ01000224">
    <property type="protein sequence ID" value="CEO88949.1"/>
    <property type="molecule type" value="Genomic_DNA"/>
</dbReference>
<reference evidence="3" key="1">
    <citation type="submission" date="2015-01" db="EMBL/GenBank/DDBJ databases">
        <authorList>
            <person name="Manzoor Shahid"/>
            <person name="Zubair Saima"/>
        </authorList>
    </citation>
    <scope>NUCLEOTIDE SEQUENCE [LARGE SCALE GENOMIC DNA]</scope>
    <source>
        <strain evidence="3">Sp3</strain>
    </source>
</reference>
<proteinExistence type="predicted"/>
<gene>
    <name evidence="2" type="ORF">SSCH_300021</name>
</gene>
<protein>
    <submittedName>
        <fullName evidence="2">Uncharacterized protein</fullName>
    </submittedName>
</protein>
<organism evidence="2 3">
    <name type="scientific">Syntrophaceticus schinkii</name>
    <dbReference type="NCBI Taxonomy" id="499207"/>
    <lineage>
        <taxon>Bacteria</taxon>
        <taxon>Bacillati</taxon>
        <taxon>Bacillota</taxon>
        <taxon>Clostridia</taxon>
        <taxon>Thermoanaerobacterales</taxon>
        <taxon>Thermoanaerobacterales Family III. Incertae Sedis</taxon>
        <taxon>Syntrophaceticus</taxon>
    </lineage>
</organism>
<keyword evidence="1" id="KW-1133">Transmembrane helix</keyword>
<evidence type="ECO:0000313" key="3">
    <source>
        <dbReference type="Proteomes" id="UP000046155"/>
    </source>
</evidence>
<evidence type="ECO:0000256" key="1">
    <source>
        <dbReference type="SAM" id="Phobius"/>
    </source>
</evidence>